<keyword evidence="1" id="KW-0472">Membrane</keyword>
<sequence>MPETDDETSYNQAYETLVGADDDLVGMLAYALYKRSKRHWVIRHRQTYGREPSGEEYRTFVDAQLDPDSVKRLRDDATSLLYSYAESVVESYDPQIRQEALGQDAVRRAEDAHAALKDTLATMASKDTFWKNLAISALGAFLYSVILALIAIILHFVGVSLIDIVPPVQPGGSAA</sequence>
<dbReference type="AlphaFoldDB" id="A0A1G7TD42"/>
<evidence type="ECO:0000313" key="3">
    <source>
        <dbReference type="Proteomes" id="UP000199415"/>
    </source>
</evidence>
<dbReference type="Proteomes" id="UP000199415">
    <property type="component" value="Unassembled WGS sequence"/>
</dbReference>
<dbReference type="OrthoDB" id="7916136at2"/>
<evidence type="ECO:0000256" key="1">
    <source>
        <dbReference type="SAM" id="Phobius"/>
    </source>
</evidence>
<dbReference type="RefSeq" id="WP_090020905.1">
    <property type="nucleotide sequence ID" value="NZ_FNCE01000009.1"/>
</dbReference>
<accession>A0A1G7TD42</accession>
<dbReference type="STRING" id="1082479.SAMN05216241_10932"/>
<organism evidence="2 3">
    <name type="scientific">Limimonas halophila</name>
    <dbReference type="NCBI Taxonomy" id="1082479"/>
    <lineage>
        <taxon>Bacteria</taxon>
        <taxon>Pseudomonadati</taxon>
        <taxon>Pseudomonadota</taxon>
        <taxon>Alphaproteobacteria</taxon>
        <taxon>Rhodospirillales</taxon>
        <taxon>Rhodovibrionaceae</taxon>
        <taxon>Limimonas</taxon>
    </lineage>
</organism>
<keyword evidence="1" id="KW-0812">Transmembrane</keyword>
<name>A0A1G7TD42_9PROT</name>
<keyword evidence="3" id="KW-1185">Reference proteome</keyword>
<keyword evidence="1" id="KW-1133">Transmembrane helix</keyword>
<evidence type="ECO:0000313" key="2">
    <source>
        <dbReference type="EMBL" id="SDG33287.1"/>
    </source>
</evidence>
<proteinExistence type="predicted"/>
<gene>
    <name evidence="2" type="ORF">SAMN05216241_10932</name>
</gene>
<feature type="transmembrane region" description="Helical" evidence="1">
    <location>
        <begin position="133"/>
        <end position="157"/>
    </location>
</feature>
<reference evidence="2 3" key="1">
    <citation type="submission" date="2016-10" db="EMBL/GenBank/DDBJ databases">
        <authorList>
            <person name="de Groot N.N."/>
        </authorList>
    </citation>
    <scope>NUCLEOTIDE SEQUENCE [LARGE SCALE GENOMIC DNA]</scope>
    <source>
        <strain evidence="2 3">DSM 25584</strain>
    </source>
</reference>
<dbReference type="EMBL" id="FNCE01000009">
    <property type="protein sequence ID" value="SDG33287.1"/>
    <property type="molecule type" value="Genomic_DNA"/>
</dbReference>
<protein>
    <submittedName>
        <fullName evidence="2">Uncharacterized protein</fullName>
    </submittedName>
</protein>